<dbReference type="AlphaFoldDB" id="E4Z4A2"/>
<accession>E4Z4A2</accession>
<sequence>NSLKFFHGTGTARHRRNFDAAARHGTDFFFIAVPRHIFCFLVVFSRKYSLEEFFGVPYRVPVLCPSRARRPGVRYIYSRKNRSLVQRANSKISSTADLSAPWTSPVRVFKSIWRGRTLWTASRWRRYPARPPSPKTWAALLVVALAGVERHVERRWWWKWAKNKY</sequence>
<name>E4Z4A2_OIKDI</name>
<feature type="non-terminal residue" evidence="1">
    <location>
        <position position="1"/>
    </location>
</feature>
<gene>
    <name evidence="1" type="ORF">GSOID_T00026229001</name>
</gene>
<protein>
    <submittedName>
        <fullName evidence="1">Uncharacterized protein</fullName>
    </submittedName>
</protein>
<proteinExistence type="predicted"/>
<evidence type="ECO:0000313" key="1">
    <source>
        <dbReference type="EMBL" id="CBY42530.1"/>
    </source>
</evidence>
<reference evidence="1" key="1">
    <citation type="journal article" date="2010" name="Science">
        <title>Plasticity of animal genome architecture unmasked by rapid evolution of a pelagic tunicate.</title>
        <authorList>
            <person name="Denoeud F."/>
            <person name="Henriet S."/>
            <person name="Mungpakdee S."/>
            <person name="Aury J.M."/>
            <person name="Da Silva C."/>
            <person name="Brinkmann H."/>
            <person name="Mikhaleva J."/>
            <person name="Olsen L.C."/>
            <person name="Jubin C."/>
            <person name="Canestro C."/>
            <person name="Bouquet J.M."/>
            <person name="Danks G."/>
            <person name="Poulain J."/>
            <person name="Campsteijn C."/>
            <person name="Adamski M."/>
            <person name="Cross I."/>
            <person name="Yadetie F."/>
            <person name="Muffato M."/>
            <person name="Louis A."/>
            <person name="Butcher S."/>
            <person name="Tsagkogeorga G."/>
            <person name="Konrad A."/>
            <person name="Singh S."/>
            <person name="Jensen M.F."/>
            <person name="Cong E.H."/>
            <person name="Eikeseth-Otteraa H."/>
            <person name="Noel B."/>
            <person name="Anthouard V."/>
            <person name="Porcel B.M."/>
            <person name="Kachouri-Lafond R."/>
            <person name="Nishino A."/>
            <person name="Ugolini M."/>
            <person name="Chourrout P."/>
            <person name="Nishida H."/>
            <person name="Aasland R."/>
            <person name="Huzurbazar S."/>
            <person name="Westhof E."/>
            <person name="Delsuc F."/>
            <person name="Lehrach H."/>
            <person name="Reinhardt R."/>
            <person name="Weissenbach J."/>
            <person name="Roy S.W."/>
            <person name="Artiguenave F."/>
            <person name="Postlethwait J.H."/>
            <person name="Manak J.R."/>
            <person name="Thompson E.M."/>
            <person name="Jaillon O."/>
            <person name="Du Pasquier L."/>
            <person name="Boudinot P."/>
            <person name="Liberles D.A."/>
            <person name="Volff J.N."/>
            <person name="Philippe H."/>
            <person name="Lenhard B."/>
            <person name="Roest Crollius H."/>
            <person name="Wincker P."/>
            <person name="Chourrout D."/>
        </authorList>
    </citation>
    <scope>NUCLEOTIDE SEQUENCE [LARGE SCALE GENOMIC DNA]</scope>
</reference>
<dbReference type="Proteomes" id="UP000011014">
    <property type="component" value="Unassembled WGS sequence"/>
</dbReference>
<dbReference type="EMBL" id="FN657250">
    <property type="protein sequence ID" value="CBY42530.1"/>
    <property type="molecule type" value="Genomic_DNA"/>
</dbReference>
<organism evidence="1">
    <name type="scientific">Oikopleura dioica</name>
    <name type="common">Tunicate</name>
    <dbReference type="NCBI Taxonomy" id="34765"/>
    <lineage>
        <taxon>Eukaryota</taxon>
        <taxon>Metazoa</taxon>
        <taxon>Chordata</taxon>
        <taxon>Tunicata</taxon>
        <taxon>Appendicularia</taxon>
        <taxon>Copelata</taxon>
        <taxon>Oikopleuridae</taxon>
        <taxon>Oikopleura</taxon>
    </lineage>
</organism>